<name>A6WB00_KINRD</name>
<proteinExistence type="predicted"/>
<dbReference type="STRING" id="266940.Krad_2514"/>
<keyword evidence="3" id="KW-1185">Reference proteome</keyword>
<feature type="compositionally biased region" description="Basic and acidic residues" evidence="1">
    <location>
        <begin position="24"/>
        <end position="33"/>
    </location>
</feature>
<dbReference type="HOGENOM" id="CLU_1701926_0_0_11"/>
<evidence type="ECO:0000313" key="3">
    <source>
        <dbReference type="Proteomes" id="UP000001116"/>
    </source>
</evidence>
<organism evidence="2 3">
    <name type="scientific">Kineococcus radiotolerans (strain ATCC BAA-149 / DSM 14245 / SRS30216)</name>
    <dbReference type="NCBI Taxonomy" id="266940"/>
    <lineage>
        <taxon>Bacteria</taxon>
        <taxon>Bacillati</taxon>
        <taxon>Actinomycetota</taxon>
        <taxon>Actinomycetes</taxon>
        <taxon>Kineosporiales</taxon>
        <taxon>Kineosporiaceae</taxon>
        <taxon>Kineococcus</taxon>
    </lineage>
</organism>
<reference evidence="3" key="1">
    <citation type="journal article" date="2008" name="PLoS ONE">
        <title>Survival in nuclear waste, extreme resistance, and potential applications gleaned from the genome sequence of Kineococcus radiotolerans SRS30216.</title>
        <authorList>
            <person name="Bagwell C.E."/>
            <person name="Bhat S."/>
            <person name="Hawkins G.M."/>
            <person name="Smith B.W."/>
            <person name="Biswas T."/>
            <person name="Hoover T.R."/>
            <person name="Saunders E."/>
            <person name="Han C.S."/>
            <person name="Tsodikov O.V."/>
            <person name="Shimkets L.J."/>
        </authorList>
    </citation>
    <scope>NUCLEOTIDE SEQUENCE [LARGE SCALE GENOMIC DNA]</scope>
    <source>
        <strain evidence="3">ATCC BAA-149 / DSM 14245 / SRS30216</strain>
    </source>
</reference>
<feature type="region of interest" description="Disordered" evidence="1">
    <location>
        <begin position="1"/>
        <end position="86"/>
    </location>
</feature>
<evidence type="ECO:0000256" key="1">
    <source>
        <dbReference type="SAM" id="MobiDB-lite"/>
    </source>
</evidence>
<gene>
    <name evidence="2" type="ordered locus">Krad_2514</name>
</gene>
<dbReference type="Proteomes" id="UP000001116">
    <property type="component" value="Chromosome"/>
</dbReference>
<feature type="compositionally biased region" description="Basic residues" evidence="1">
    <location>
        <begin position="37"/>
        <end position="59"/>
    </location>
</feature>
<dbReference type="EMBL" id="CP000750">
    <property type="protein sequence ID" value="ABS03989.1"/>
    <property type="molecule type" value="Genomic_DNA"/>
</dbReference>
<sequence>MTPRAIGQPLQAAVIGPGDLFKGAQEERGENRGSARPGRRRRSPIVRGRGRRRSHRAPRRQSGPPRRDRLPHASPTSLVSTSRYKDNSVPDVLVAPNNQRASLLNLTSRIQEGVQVQSRMRPDLSGAKGPGRQLLSARCAVGFAARAAEPVEHH</sequence>
<dbReference type="KEGG" id="kra:Krad_2514"/>
<protein>
    <submittedName>
        <fullName evidence="2">Uncharacterized protein</fullName>
    </submittedName>
</protein>
<evidence type="ECO:0000313" key="2">
    <source>
        <dbReference type="EMBL" id="ABS03989.1"/>
    </source>
</evidence>
<accession>A6WB00</accession>
<dbReference type="AlphaFoldDB" id="A6WB00"/>